<protein>
    <recommendedName>
        <fullName evidence="2">Stress-response A/B barrel domain-containing protein</fullName>
    </recommendedName>
</protein>
<dbReference type="Proteomes" id="UP001341840">
    <property type="component" value="Unassembled WGS sequence"/>
</dbReference>
<gene>
    <name evidence="3" type="ORF">PIB30_011581</name>
</gene>
<reference evidence="3 4" key="1">
    <citation type="journal article" date="2023" name="Plants (Basel)">
        <title>Bridging the Gap: Combining Genomics and Transcriptomics Approaches to Understand Stylosanthes scabra, an Orphan Legume from the Brazilian Caatinga.</title>
        <authorList>
            <person name="Ferreira-Neto J.R.C."/>
            <person name="da Silva M.D."/>
            <person name="Binneck E."/>
            <person name="de Melo N.F."/>
            <person name="da Silva R.H."/>
            <person name="de Melo A.L.T.M."/>
            <person name="Pandolfi V."/>
            <person name="Bustamante F.O."/>
            <person name="Brasileiro-Vidal A.C."/>
            <person name="Benko-Iseppon A.M."/>
        </authorList>
    </citation>
    <scope>NUCLEOTIDE SEQUENCE [LARGE SCALE GENOMIC DNA]</scope>
    <source>
        <tissue evidence="3">Leaves</tissue>
    </source>
</reference>
<dbReference type="EMBL" id="JASCZI010120857">
    <property type="protein sequence ID" value="MED6156122.1"/>
    <property type="molecule type" value="Genomic_DNA"/>
</dbReference>
<organism evidence="3 4">
    <name type="scientific">Stylosanthes scabra</name>
    <dbReference type="NCBI Taxonomy" id="79078"/>
    <lineage>
        <taxon>Eukaryota</taxon>
        <taxon>Viridiplantae</taxon>
        <taxon>Streptophyta</taxon>
        <taxon>Embryophyta</taxon>
        <taxon>Tracheophyta</taxon>
        <taxon>Spermatophyta</taxon>
        <taxon>Magnoliopsida</taxon>
        <taxon>eudicotyledons</taxon>
        <taxon>Gunneridae</taxon>
        <taxon>Pentapetalae</taxon>
        <taxon>rosids</taxon>
        <taxon>fabids</taxon>
        <taxon>Fabales</taxon>
        <taxon>Fabaceae</taxon>
        <taxon>Papilionoideae</taxon>
        <taxon>50 kb inversion clade</taxon>
        <taxon>dalbergioids sensu lato</taxon>
        <taxon>Dalbergieae</taxon>
        <taxon>Pterocarpus clade</taxon>
        <taxon>Stylosanthes</taxon>
    </lineage>
</organism>
<keyword evidence="4" id="KW-1185">Reference proteome</keyword>
<dbReference type="InterPro" id="IPR044662">
    <property type="entry name" value="HS1/DABB1-like"/>
</dbReference>
<dbReference type="SUPFAM" id="SSF54909">
    <property type="entry name" value="Dimeric alpha+beta barrel"/>
    <property type="match status" value="1"/>
</dbReference>
<dbReference type="Gene3D" id="3.30.70.100">
    <property type="match status" value="1"/>
</dbReference>
<evidence type="ECO:0000259" key="2">
    <source>
        <dbReference type="PROSITE" id="PS51502"/>
    </source>
</evidence>
<feature type="domain" description="Stress-response A/B barrel" evidence="2">
    <location>
        <begin position="2"/>
        <end position="97"/>
    </location>
</feature>
<dbReference type="PANTHER" id="PTHR33178">
    <property type="match status" value="1"/>
</dbReference>
<accession>A0ABU6U4Q9</accession>
<name>A0ABU6U4Q9_9FABA</name>
<comment type="caution">
    <text evidence="3">The sequence shown here is derived from an EMBL/GenBank/DDBJ whole genome shotgun (WGS) entry which is preliminary data.</text>
</comment>
<dbReference type="PANTHER" id="PTHR33178:SF7">
    <property type="entry name" value="STRESS RESPONSIVE A_B BARREL DOMAIN PROTEIN"/>
    <property type="match status" value="1"/>
</dbReference>
<evidence type="ECO:0000256" key="1">
    <source>
        <dbReference type="ARBA" id="ARBA00011738"/>
    </source>
</evidence>
<evidence type="ECO:0000313" key="3">
    <source>
        <dbReference type="EMBL" id="MED6156122.1"/>
    </source>
</evidence>
<dbReference type="Pfam" id="PF07876">
    <property type="entry name" value="Dabb"/>
    <property type="match status" value="1"/>
</dbReference>
<sequence length="177" mass="19853">MIEHVVLFKVKDDVVPSEVDAMVDRINSLNSLDQTLHLTMAPLLRFRSTQPSFNFTHILHARYNSNTDLQEYTVHPSHVAVVKLNAPLCQDTMALDWLANDNLEGESVIPAPGSAVLLTFFKLKEGQGDRVDEILRAVREIQQELKTKDAVQVTCGDNFSPARAKGSPLPRLRFFQA</sequence>
<comment type="subunit">
    <text evidence="1">Homodimer.</text>
</comment>
<dbReference type="SMART" id="SM00886">
    <property type="entry name" value="Dabb"/>
    <property type="match status" value="1"/>
</dbReference>
<evidence type="ECO:0000313" key="4">
    <source>
        <dbReference type="Proteomes" id="UP001341840"/>
    </source>
</evidence>
<dbReference type="InterPro" id="IPR011008">
    <property type="entry name" value="Dimeric_a/b-barrel"/>
</dbReference>
<proteinExistence type="predicted"/>
<dbReference type="InterPro" id="IPR013097">
    <property type="entry name" value="Dabb"/>
</dbReference>
<dbReference type="PROSITE" id="PS51502">
    <property type="entry name" value="S_R_A_B_BARREL"/>
    <property type="match status" value="1"/>
</dbReference>